<dbReference type="OrthoDB" id="6435119at2759"/>
<dbReference type="EMBL" id="BMAV01026217">
    <property type="protein sequence ID" value="GFS48428.1"/>
    <property type="molecule type" value="Genomic_DNA"/>
</dbReference>
<dbReference type="PANTHER" id="PTHR44337:SF8">
    <property type="entry name" value="IMMUNOGLOBULIN SUBTYPE DOMAIN-CONTAINING PROTEIN"/>
    <property type="match status" value="1"/>
</dbReference>
<dbReference type="Proteomes" id="UP000886998">
    <property type="component" value="Unassembled WGS sequence"/>
</dbReference>
<comment type="caution">
    <text evidence="7">The sequence shown here is derived from an EMBL/GenBank/DDBJ whole genome shotgun (WGS) entry which is preliminary data.</text>
</comment>
<dbReference type="SMART" id="SM00409">
    <property type="entry name" value="IG"/>
    <property type="match status" value="1"/>
</dbReference>
<organism evidence="7 8">
    <name type="scientific">Trichonephila inaurata madagascariensis</name>
    <dbReference type="NCBI Taxonomy" id="2747483"/>
    <lineage>
        <taxon>Eukaryota</taxon>
        <taxon>Metazoa</taxon>
        <taxon>Ecdysozoa</taxon>
        <taxon>Arthropoda</taxon>
        <taxon>Chelicerata</taxon>
        <taxon>Arachnida</taxon>
        <taxon>Araneae</taxon>
        <taxon>Araneomorphae</taxon>
        <taxon>Entelegynae</taxon>
        <taxon>Araneoidea</taxon>
        <taxon>Nephilidae</taxon>
        <taxon>Trichonephila</taxon>
        <taxon>Trichonephila inaurata</taxon>
    </lineage>
</organism>
<dbReference type="Gene3D" id="2.60.40.10">
    <property type="entry name" value="Immunoglobulins"/>
    <property type="match status" value="1"/>
</dbReference>
<evidence type="ECO:0000256" key="3">
    <source>
        <dbReference type="ARBA" id="ARBA00023180"/>
    </source>
</evidence>
<dbReference type="InterPro" id="IPR003599">
    <property type="entry name" value="Ig_sub"/>
</dbReference>
<dbReference type="InterPro" id="IPR036179">
    <property type="entry name" value="Ig-like_dom_sf"/>
</dbReference>
<keyword evidence="3" id="KW-0325">Glycoprotein</keyword>
<proteinExistence type="predicted"/>
<evidence type="ECO:0000259" key="6">
    <source>
        <dbReference type="PROSITE" id="PS50835"/>
    </source>
</evidence>
<dbReference type="InterPro" id="IPR013098">
    <property type="entry name" value="Ig_I-set"/>
</dbReference>
<protein>
    <recommendedName>
        <fullName evidence="6">Ig-like domain-containing protein</fullName>
    </recommendedName>
</protein>
<dbReference type="InterPro" id="IPR003598">
    <property type="entry name" value="Ig_sub2"/>
</dbReference>
<accession>A0A8X6J9A6</accession>
<feature type="domain" description="Ig-like" evidence="6">
    <location>
        <begin position="75"/>
        <end position="168"/>
    </location>
</feature>
<reference evidence="7" key="1">
    <citation type="submission" date="2020-08" db="EMBL/GenBank/DDBJ databases">
        <title>Multicomponent nature underlies the extraordinary mechanical properties of spider dragline silk.</title>
        <authorList>
            <person name="Kono N."/>
            <person name="Nakamura H."/>
            <person name="Mori M."/>
            <person name="Yoshida Y."/>
            <person name="Ohtoshi R."/>
            <person name="Malay A.D."/>
            <person name="Moran D.A.P."/>
            <person name="Tomita M."/>
            <person name="Numata K."/>
            <person name="Arakawa K."/>
        </authorList>
    </citation>
    <scope>NUCLEOTIDE SEQUENCE</scope>
</reference>
<evidence type="ECO:0000256" key="4">
    <source>
        <dbReference type="ARBA" id="ARBA00023319"/>
    </source>
</evidence>
<dbReference type="PANTHER" id="PTHR44337">
    <property type="entry name" value="CARCINOEMBRYONIC ANTIGEN-RELATED CELL ADHESION MOLECULE 8"/>
    <property type="match status" value="1"/>
</dbReference>
<dbReference type="InterPro" id="IPR007110">
    <property type="entry name" value="Ig-like_dom"/>
</dbReference>
<evidence type="ECO:0000256" key="1">
    <source>
        <dbReference type="ARBA" id="ARBA00022729"/>
    </source>
</evidence>
<keyword evidence="2" id="KW-1015">Disulfide bond</keyword>
<dbReference type="SUPFAM" id="SSF48726">
    <property type="entry name" value="Immunoglobulin"/>
    <property type="match status" value="1"/>
</dbReference>
<keyword evidence="1" id="KW-0732">Signal</keyword>
<dbReference type="InterPro" id="IPR052598">
    <property type="entry name" value="IgSF_CEA-related"/>
</dbReference>
<evidence type="ECO:0000313" key="8">
    <source>
        <dbReference type="Proteomes" id="UP000886998"/>
    </source>
</evidence>
<dbReference type="Pfam" id="PF07679">
    <property type="entry name" value="I-set"/>
    <property type="match status" value="1"/>
</dbReference>
<evidence type="ECO:0000256" key="2">
    <source>
        <dbReference type="ARBA" id="ARBA00023157"/>
    </source>
</evidence>
<keyword evidence="8" id="KW-1185">Reference proteome</keyword>
<evidence type="ECO:0000256" key="5">
    <source>
        <dbReference type="SAM" id="MobiDB-lite"/>
    </source>
</evidence>
<sequence>MVALLLTGFHSLPSKTIPRFQPAKTTRDPFFPLPSTSGSNNLHLEAQQPLTGVGPSPTPKETTSKHYTNSRLTVPRENADVNDFVSTRITLATPYPQVGKPLQIDCYVTGSSGVRVTWHKDDQLLSSSNRVKIMSNHTLLISRAENQDSGNYECSAEYQGSQSSSSIYVHINNNRPLSADLDQVQGRPPSMCHPRDCRNRCPGGKGTCRWGYCECD</sequence>
<dbReference type="SMART" id="SM00408">
    <property type="entry name" value="IGc2"/>
    <property type="match status" value="1"/>
</dbReference>
<dbReference type="AlphaFoldDB" id="A0A8X6J9A6"/>
<name>A0A8X6J9A6_9ARAC</name>
<dbReference type="PROSITE" id="PS50835">
    <property type="entry name" value="IG_LIKE"/>
    <property type="match status" value="1"/>
</dbReference>
<gene>
    <name evidence="7" type="ORF">TNIN_447821</name>
</gene>
<dbReference type="InterPro" id="IPR013783">
    <property type="entry name" value="Ig-like_fold"/>
</dbReference>
<evidence type="ECO:0000313" key="7">
    <source>
        <dbReference type="EMBL" id="GFS48428.1"/>
    </source>
</evidence>
<feature type="region of interest" description="Disordered" evidence="5">
    <location>
        <begin position="47"/>
        <end position="67"/>
    </location>
</feature>
<keyword evidence="4" id="KW-0393">Immunoglobulin domain</keyword>